<keyword evidence="2" id="KW-0813">Transport</keyword>
<evidence type="ECO:0000256" key="3">
    <source>
        <dbReference type="ARBA" id="ARBA00022741"/>
    </source>
</evidence>
<reference evidence="6" key="1">
    <citation type="submission" date="2021-01" db="EMBL/GenBank/DDBJ databases">
        <title>Active Sulfur Cycling in an Early Earth Analoge.</title>
        <authorList>
            <person name="Hahn C.R."/>
            <person name="Youssef N.H."/>
            <person name="Elshahed M."/>
        </authorList>
    </citation>
    <scope>NUCLEOTIDE SEQUENCE</scope>
    <source>
        <strain evidence="6">Zod_Metabat.1151</strain>
    </source>
</reference>
<evidence type="ECO:0000256" key="1">
    <source>
        <dbReference type="ARBA" id="ARBA00005417"/>
    </source>
</evidence>
<proteinExistence type="inferred from homology"/>
<dbReference type="Proteomes" id="UP000809243">
    <property type="component" value="Unassembled WGS sequence"/>
</dbReference>
<dbReference type="Pfam" id="PF13732">
    <property type="entry name" value="DrrA1-3_C"/>
    <property type="match status" value="1"/>
</dbReference>
<evidence type="ECO:0000313" key="6">
    <source>
        <dbReference type="EMBL" id="MBN2067892.1"/>
    </source>
</evidence>
<dbReference type="GO" id="GO:0005524">
    <property type="term" value="F:ATP binding"/>
    <property type="evidence" value="ECO:0007669"/>
    <property type="project" value="UniProtKB-KW"/>
</dbReference>
<dbReference type="InterPro" id="IPR050763">
    <property type="entry name" value="ABC_transporter_ATP-binding"/>
</dbReference>
<dbReference type="Gene3D" id="3.40.50.300">
    <property type="entry name" value="P-loop containing nucleotide triphosphate hydrolases"/>
    <property type="match status" value="1"/>
</dbReference>
<dbReference type="InterPro" id="IPR025302">
    <property type="entry name" value="DrrA1/2-like_C"/>
</dbReference>
<evidence type="ECO:0000259" key="5">
    <source>
        <dbReference type="PROSITE" id="PS50893"/>
    </source>
</evidence>
<accession>A0A939C9B1</accession>
<dbReference type="GO" id="GO:0016887">
    <property type="term" value="F:ATP hydrolysis activity"/>
    <property type="evidence" value="ECO:0007669"/>
    <property type="project" value="InterPro"/>
</dbReference>
<dbReference type="Pfam" id="PF00005">
    <property type="entry name" value="ABC_tran"/>
    <property type="match status" value="1"/>
</dbReference>
<evidence type="ECO:0000313" key="7">
    <source>
        <dbReference type="Proteomes" id="UP000809243"/>
    </source>
</evidence>
<dbReference type="InterPro" id="IPR027417">
    <property type="entry name" value="P-loop_NTPase"/>
</dbReference>
<keyword evidence="3" id="KW-0547">Nucleotide-binding</keyword>
<comment type="similarity">
    <text evidence="1">Belongs to the ABC transporter superfamily.</text>
</comment>
<comment type="caution">
    <text evidence="6">The sequence shown here is derived from an EMBL/GenBank/DDBJ whole genome shotgun (WGS) entry which is preliminary data.</text>
</comment>
<keyword evidence="4 6" id="KW-0067">ATP-binding</keyword>
<sequence length="301" mass="34520">MNCLEVEEVIKSYEDVDAVKGLSFDVKDGELFGILGPNGAGKTTTIRMLLDIIKPDKGRIRILGRDFCEDLKRDVGYLPEERGLYEGLTVMQNLLYLASLKGMKERDARANALNFLKRVELLEFADKRVGMLSKGMKQLVQLIATLVHEPKLLILDEPFSGLDPANRELVKKIILLEKEKKRTIILSTHMMNEVEELCDRVLMVNLGRRVLYGSLDDIKDRYAQNCVFVEFTGAMPKLEGVEKANIKKNNAELYLRVDTSPQMLLKEMVQKNVNIRRFDVREMSLNQIFIKLVEAEKWIKL</sequence>
<organism evidence="6 7">
    <name type="scientific">Candidatus Iainarchaeum sp</name>
    <dbReference type="NCBI Taxonomy" id="3101447"/>
    <lineage>
        <taxon>Archaea</taxon>
        <taxon>Candidatus Iainarchaeota</taxon>
        <taxon>Candidatus Iainarchaeia</taxon>
        <taxon>Candidatus Iainarchaeales</taxon>
        <taxon>Candidatus Iainarchaeaceae</taxon>
        <taxon>Candidatus Iainarchaeum</taxon>
    </lineage>
</organism>
<dbReference type="InterPro" id="IPR003439">
    <property type="entry name" value="ABC_transporter-like_ATP-bd"/>
</dbReference>
<dbReference type="EMBL" id="JAFGDB010000097">
    <property type="protein sequence ID" value="MBN2067892.1"/>
    <property type="molecule type" value="Genomic_DNA"/>
</dbReference>
<dbReference type="InterPro" id="IPR003593">
    <property type="entry name" value="AAA+_ATPase"/>
</dbReference>
<dbReference type="AlphaFoldDB" id="A0A939C9B1"/>
<name>A0A939C9B1_9ARCH</name>
<gene>
    <name evidence="6" type="ORF">JW744_05480</name>
</gene>
<dbReference type="PANTHER" id="PTHR42711">
    <property type="entry name" value="ABC TRANSPORTER ATP-BINDING PROTEIN"/>
    <property type="match status" value="1"/>
</dbReference>
<dbReference type="PROSITE" id="PS50893">
    <property type="entry name" value="ABC_TRANSPORTER_2"/>
    <property type="match status" value="1"/>
</dbReference>
<evidence type="ECO:0000256" key="2">
    <source>
        <dbReference type="ARBA" id="ARBA00022448"/>
    </source>
</evidence>
<protein>
    <submittedName>
        <fullName evidence="6">ATP-binding cassette domain-containing protein</fullName>
    </submittedName>
</protein>
<evidence type="ECO:0000256" key="4">
    <source>
        <dbReference type="ARBA" id="ARBA00022840"/>
    </source>
</evidence>
<dbReference type="SMART" id="SM00382">
    <property type="entry name" value="AAA"/>
    <property type="match status" value="1"/>
</dbReference>
<dbReference type="PANTHER" id="PTHR42711:SF5">
    <property type="entry name" value="ABC TRANSPORTER ATP-BINDING PROTEIN NATA"/>
    <property type="match status" value="1"/>
</dbReference>
<dbReference type="SUPFAM" id="SSF52540">
    <property type="entry name" value="P-loop containing nucleoside triphosphate hydrolases"/>
    <property type="match status" value="1"/>
</dbReference>
<dbReference type="PROSITE" id="PS00211">
    <property type="entry name" value="ABC_TRANSPORTER_1"/>
    <property type="match status" value="1"/>
</dbReference>
<dbReference type="InterPro" id="IPR017871">
    <property type="entry name" value="ABC_transporter-like_CS"/>
</dbReference>
<feature type="domain" description="ABC transporter" evidence="5">
    <location>
        <begin position="4"/>
        <end position="231"/>
    </location>
</feature>